<evidence type="ECO:0000313" key="7">
    <source>
        <dbReference type="Proteomes" id="UP001595997"/>
    </source>
</evidence>
<evidence type="ECO:0000259" key="5">
    <source>
        <dbReference type="PROSITE" id="PS50901"/>
    </source>
</evidence>
<evidence type="ECO:0000256" key="3">
    <source>
        <dbReference type="PROSITE-ProRule" id="PRU00289"/>
    </source>
</evidence>
<dbReference type="RefSeq" id="WP_386444218.1">
    <property type="nucleotide sequence ID" value="NZ_JBHSFH010000004.1"/>
</dbReference>
<feature type="transmembrane region" description="Helical" evidence="4">
    <location>
        <begin position="12"/>
        <end position="36"/>
    </location>
</feature>
<keyword evidence="1 3" id="KW-0547">Nucleotide-binding</keyword>
<organism evidence="6 7">
    <name type="scientific">Streptomyces ovatisporus</name>
    <dbReference type="NCBI Taxonomy" id="1128682"/>
    <lineage>
        <taxon>Bacteria</taxon>
        <taxon>Bacillati</taxon>
        <taxon>Actinomycetota</taxon>
        <taxon>Actinomycetes</taxon>
        <taxon>Kitasatosporales</taxon>
        <taxon>Streptomycetaceae</taxon>
        <taxon>Streptomyces</taxon>
    </lineage>
</organism>
<dbReference type="Gene3D" id="3.40.50.300">
    <property type="entry name" value="P-loop containing nucleotide triphosphate hydrolases"/>
    <property type="match status" value="1"/>
</dbReference>
<dbReference type="PANTHER" id="PTHR22683">
    <property type="entry name" value="SPORULATION PROTEIN RELATED"/>
    <property type="match status" value="1"/>
</dbReference>
<reference evidence="7" key="1">
    <citation type="journal article" date="2019" name="Int. J. Syst. Evol. Microbiol.">
        <title>The Global Catalogue of Microorganisms (GCM) 10K type strain sequencing project: providing services to taxonomists for standard genome sequencing and annotation.</title>
        <authorList>
            <consortium name="The Broad Institute Genomics Platform"/>
            <consortium name="The Broad Institute Genome Sequencing Center for Infectious Disease"/>
            <person name="Wu L."/>
            <person name="Ma J."/>
        </authorList>
    </citation>
    <scope>NUCLEOTIDE SEQUENCE [LARGE SCALE GENOMIC DNA]</scope>
    <source>
        <strain evidence="7">CGMCC 4.7357</strain>
    </source>
</reference>
<evidence type="ECO:0000256" key="1">
    <source>
        <dbReference type="ARBA" id="ARBA00022741"/>
    </source>
</evidence>
<dbReference type="InterPro" id="IPR050206">
    <property type="entry name" value="FtsK/SpoIIIE/SftA"/>
</dbReference>
<keyword evidence="4" id="KW-1133">Transmembrane helix</keyword>
<dbReference type="InterPro" id="IPR027417">
    <property type="entry name" value="P-loop_NTPase"/>
</dbReference>
<feature type="binding site" evidence="3">
    <location>
        <begin position="208"/>
        <end position="215"/>
    </location>
    <ligand>
        <name>ATP</name>
        <dbReference type="ChEBI" id="CHEBI:30616"/>
    </ligand>
</feature>
<accession>A0ABV9A4W2</accession>
<dbReference type="EMBL" id="JBHSFH010000004">
    <property type="protein sequence ID" value="MFC4494019.1"/>
    <property type="molecule type" value="Genomic_DNA"/>
</dbReference>
<name>A0ABV9A4W2_9ACTN</name>
<keyword evidence="2 3" id="KW-0067">ATP-binding</keyword>
<proteinExistence type="predicted"/>
<keyword evidence="4" id="KW-0812">Transmembrane</keyword>
<dbReference type="Proteomes" id="UP001595997">
    <property type="component" value="Unassembled WGS sequence"/>
</dbReference>
<evidence type="ECO:0000256" key="2">
    <source>
        <dbReference type="ARBA" id="ARBA00022840"/>
    </source>
</evidence>
<comment type="caution">
    <text evidence="6">The sequence shown here is derived from an EMBL/GenBank/DDBJ whole genome shotgun (WGS) entry which is preliminary data.</text>
</comment>
<dbReference type="InterPro" id="IPR002543">
    <property type="entry name" value="FtsK_dom"/>
</dbReference>
<gene>
    <name evidence="6" type="ORF">ACFPA8_07725</name>
</gene>
<sequence length="508" mass="56590">MDNSEESTAVSVVLGLAELLGPWGVVTVITLGWLMLKSRKARKGTGKVVGKLMGRLTARVVRYFRITLWAARMGIGIRLALRLQKERWRKMTENRQLVGLKRGKVQRTKVGVDIHVAYGGKLTADYVQDKLTAIETGLALRKGSTRLVEGATQNRGVLRISTRGVLPKVLPLDVPQGRVSIKDPHRLAPNEFGEWTTLNLCQRILIVGASGSGKSSAQRVLSLPVILAEDAELEVWDLKKGVESQHYDGLAVHRVIDADGCVERIEQLLSEELEWRAREMKLLGTSTWPTSRTHPVRIIMIDEGAAPVRELTVKQLKQLVTLIEQARAFGVFIWLATQFPTDENLPTELRSQFSAVVALLMERASESRIVFEDGVKDGWAPHRLPGVGWCLLRDAKHRTPDVYKLPFIDEAVFRDIEPGKANPAPREPVAHAPTVEFVPSDAEMSSKDKLVFALRSAGPEGAHYKDLMKFLDLSQPRVYQLRDELIAEKRIEVVGRGRVALVMEGVEA</sequence>
<dbReference type="PANTHER" id="PTHR22683:SF41">
    <property type="entry name" value="DNA TRANSLOCASE FTSK"/>
    <property type="match status" value="1"/>
</dbReference>
<keyword evidence="7" id="KW-1185">Reference proteome</keyword>
<protein>
    <recommendedName>
        <fullName evidence="5">FtsK domain-containing protein</fullName>
    </recommendedName>
</protein>
<keyword evidence="4" id="KW-0472">Membrane</keyword>
<feature type="domain" description="FtsK" evidence="5">
    <location>
        <begin position="193"/>
        <end position="368"/>
    </location>
</feature>
<dbReference type="SUPFAM" id="SSF52540">
    <property type="entry name" value="P-loop containing nucleoside triphosphate hydrolases"/>
    <property type="match status" value="1"/>
</dbReference>
<evidence type="ECO:0000313" key="6">
    <source>
        <dbReference type="EMBL" id="MFC4494019.1"/>
    </source>
</evidence>
<dbReference type="PROSITE" id="PS50901">
    <property type="entry name" value="FTSK"/>
    <property type="match status" value="1"/>
</dbReference>
<evidence type="ECO:0000256" key="4">
    <source>
        <dbReference type="SAM" id="Phobius"/>
    </source>
</evidence>